<gene>
    <name evidence="1" type="ORF">Rhe02_71220</name>
</gene>
<comment type="caution">
    <text evidence="1">The sequence shown here is derived from an EMBL/GenBank/DDBJ whole genome shotgun (WGS) entry which is preliminary data.</text>
</comment>
<protein>
    <recommendedName>
        <fullName evidence="3">Potassium transporter TrkA</fullName>
    </recommendedName>
</protein>
<sequence length="363" mass="38154">MWSIVLSTFQRSGHSIVVVGSGRLARSLCRSLASQLGSASVSVLARDGAAAAQLARASAVVARVSGTSTVFDGFALDDAEEVLVRVRPEVVVCCASEQSPYEKRTQPTRWTELIGRCGFGLTLPLQARIAARLARVLSRVSPETLLVNGCFPDAVNPLLHALGLRVLCGIGNVATLAACLQAALNLPGQRELAVLAHHAHLDGPREPDQEARAWLAGSPMPTVTGLLAGYRALPRQELNDLAGHAAARLLADLLRGEAAHTSVPGPLGLPGGYPVLVQDGQIRLNLPAGVSQAQAVEWNTRAGERDGISVRDGHVGYTPGAAEELARYLPDIAAGWPAEALDEVGDQLLSLRHQLRLAQPAAA</sequence>
<dbReference type="AlphaFoldDB" id="A0A8J3VJT7"/>
<name>A0A8J3VJT7_9ACTN</name>
<dbReference type="Gene3D" id="3.40.50.720">
    <property type="entry name" value="NAD(P)-binding Rossmann-like Domain"/>
    <property type="match status" value="1"/>
</dbReference>
<evidence type="ECO:0000313" key="2">
    <source>
        <dbReference type="Proteomes" id="UP000612899"/>
    </source>
</evidence>
<dbReference type="RefSeq" id="WP_203912789.1">
    <property type="nucleotide sequence ID" value="NZ_BONY01000060.1"/>
</dbReference>
<dbReference type="InterPro" id="IPR036291">
    <property type="entry name" value="NAD(P)-bd_dom_sf"/>
</dbReference>
<organism evidence="1 2">
    <name type="scientific">Rhizocola hellebori</name>
    <dbReference type="NCBI Taxonomy" id="1392758"/>
    <lineage>
        <taxon>Bacteria</taxon>
        <taxon>Bacillati</taxon>
        <taxon>Actinomycetota</taxon>
        <taxon>Actinomycetes</taxon>
        <taxon>Micromonosporales</taxon>
        <taxon>Micromonosporaceae</taxon>
        <taxon>Rhizocola</taxon>
    </lineage>
</organism>
<dbReference type="SUPFAM" id="SSF51735">
    <property type="entry name" value="NAD(P)-binding Rossmann-fold domains"/>
    <property type="match status" value="1"/>
</dbReference>
<dbReference type="Proteomes" id="UP000612899">
    <property type="component" value="Unassembled WGS sequence"/>
</dbReference>
<evidence type="ECO:0000313" key="1">
    <source>
        <dbReference type="EMBL" id="GIH09055.1"/>
    </source>
</evidence>
<proteinExistence type="predicted"/>
<keyword evidence="2" id="KW-1185">Reference proteome</keyword>
<evidence type="ECO:0008006" key="3">
    <source>
        <dbReference type="Google" id="ProtNLM"/>
    </source>
</evidence>
<reference evidence="1" key="1">
    <citation type="submission" date="2021-01" db="EMBL/GenBank/DDBJ databases">
        <title>Whole genome shotgun sequence of Rhizocola hellebori NBRC 109834.</title>
        <authorList>
            <person name="Komaki H."/>
            <person name="Tamura T."/>
        </authorList>
    </citation>
    <scope>NUCLEOTIDE SEQUENCE</scope>
    <source>
        <strain evidence="1">NBRC 109834</strain>
    </source>
</reference>
<dbReference type="EMBL" id="BONY01000060">
    <property type="protein sequence ID" value="GIH09055.1"/>
    <property type="molecule type" value="Genomic_DNA"/>
</dbReference>
<accession>A0A8J3VJT7</accession>